<gene>
    <name evidence="2" type="ORF">BFC17_21910</name>
</gene>
<proteinExistence type="predicted"/>
<dbReference type="Proteomes" id="UP000176037">
    <property type="component" value="Unassembled WGS sequence"/>
</dbReference>
<dbReference type="STRING" id="1856405.BFC17_21910"/>
<evidence type="ECO:0000313" key="2">
    <source>
        <dbReference type="EMBL" id="OFI34196.1"/>
    </source>
</evidence>
<comment type="caution">
    <text evidence="2">The sequence shown here is derived from an EMBL/GenBank/DDBJ whole genome shotgun (WGS) entry which is preliminary data.</text>
</comment>
<evidence type="ECO:0000313" key="3">
    <source>
        <dbReference type="Proteomes" id="UP000176037"/>
    </source>
</evidence>
<sequence length="125" mass="14025">MILKKHLNILFIIFIASVSQAANTISSKEVPFHHGENIVACGVLKEASRFNKGVYLNMDAAYPNQSMTFVVWEGDLAEFNKKFGNLNELVEENICGSGVVKEYKGRSQIHLYNAFSLRIEGDVEQ</sequence>
<organism evidence="2 3">
    <name type="scientific">Alteromonas lipolytica</name>
    <dbReference type="NCBI Taxonomy" id="1856405"/>
    <lineage>
        <taxon>Bacteria</taxon>
        <taxon>Pseudomonadati</taxon>
        <taxon>Pseudomonadota</taxon>
        <taxon>Gammaproteobacteria</taxon>
        <taxon>Alteromonadales</taxon>
        <taxon>Alteromonadaceae</taxon>
        <taxon>Alteromonas/Salinimonas group</taxon>
        <taxon>Alteromonas</taxon>
    </lineage>
</organism>
<evidence type="ECO:0000256" key="1">
    <source>
        <dbReference type="SAM" id="SignalP"/>
    </source>
</evidence>
<dbReference type="AlphaFoldDB" id="A0A1E8FEL0"/>
<name>A0A1E8FEL0_9ALTE</name>
<feature type="signal peptide" evidence="1">
    <location>
        <begin position="1"/>
        <end position="21"/>
    </location>
</feature>
<accession>A0A1E8FEL0</accession>
<feature type="chain" id="PRO_5009214100" evidence="1">
    <location>
        <begin position="22"/>
        <end position="125"/>
    </location>
</feature>
<dbReference type="EMBL" id="MJIC01000014">
    <property type="protein sequence ID" value="OFI34196.1"/>
    <property type="molecule type" value="Genomic_DNA"/>
</dbReference>
<reference evidence="2 3" key="1">
    <citation type="submission" date="2016-09" db="EMBL/GenBank/DDBJ databases">
        <title>Alteromonas lipolytica, a new species isolated from sea water.</title>
        <authorList>
            <person name="Wu Y.-H."/>
            <person name="Cheng H."/>
            <person name="Xu X.-W."/>
        </authorList>
    </citation>
    <scope>NUCLEOTIDE SEQUENCE [LARGE SCALE GENOMIC DNA]</scope>
    <source>
        <strain evidence="2 3">JW12</strain>
    </source>
</reference>
<dbReference type="OrthoDB" id="6401922at2"/>
<protein>
    <submittedName>
        <fullName evidence="2">Uncharacterized protein</fullName>
    </submittedName>
</protein>
<keyword evidence="3" id="KW-1185">Reference proteome</keyword>
<keyword evidence="1" id="KW-0732">Signal</keyword>